<feature type="transmembrane region" description="Helical" evidence="5">
    <location>
        <begin position="32"/>
        <end position="51"/>
    </location>
</feature>
<feature type="transmembrane region" description="Helical" evidence="5">
    <location>
        <begin position="6"/>
        <end position="25"/>
    </location>
</feature>
<reference evidence="6 7" key="1">
    <citation type="submission" date="2018-06" db="EMBL/GenBank/DDBJ databases">
        <title>Genome Sequence of the Brown Rot Fungal Pathogen Monilinia fructigena.</title>
        <authorList>
            <person name="Landi L."/>
            <person name="De Miccolis Angelini R.M."/>
            <person name="Pollastro S."/>
            <person name="Abate D."/>
            <person name="Faretra F."/>
            <person name="Romanazzi G."/>
        </authorList>
    </citation>
    <scope>NUCLEOTIDE SEQUENCE [LARGE SCALE GENOMIC DNA]</scope>
    <source>
        <strain evidence="6 7">Mfrg269</strain>
    </source>
</reference>
<dbReference type="GO" id="GO:0005886">
    <property type="term" value="C:plasma membrane"/>
    <property type="evidence" value="ECO:0007669"/>
    <property type="project" value="TreeGrafter"/>
</dbReference>
<feature type="transmembrane region" description="Helical" evidence="5">
    <location>
        <begin position="63"/>
        <end position="86"/>
    </location>
</feature>
<gene>
    <name evidence="6" type="ORF">DID88_010466</name>
</gene>
<proteinExistence type="predicted"/>
<dbReference type="EMBL" id="QKRW01000034">
    <property type="protein sequence ID" value="RAL61127.1"/>
    <property type="molecule type" value="Genomic_DNA"/>
</dbReference>
<organism evidence="6 7">
    <name type="scientific">Monilinia fructigena</name>
    <dbReference type="NCBI Taxonomy" id="38457"/>
    <lineage>
        <taxon>Eukaryota</taxon>
        <taxon>Fungi</taxon>
        <taxon>Dikarya</taxon>
        <taxon>Ascomycota</taxon>
        <taxon>Pezizomycotina</taxon>
        <taxon>Leotiomycetes</taxon>
        <taxon>Helotiales</taxon>
        <taxon>Sclerotiniaceae</taxon>
        <taxon>Monilinia</taxon>
    </lineage>
</organism>
<evidence type="ECO:0000313" key="7">
    <source>
        <dbReference type="Proteomes" id="UP000249056"/>
    </source>
</evidence>
<keyword evidence="3 5" id="KW-1133">Transmembrane helix</keyword>
<dbReference type="PANTHER" id="PTHR23501">
    <property type="entry name" value="MAJOR FACILITATOR SUPERFAMILY"/>
    <property type="match status" value="1"/>
</dbReference>
<keyword evidence="7" id="KW-1185">Reference proteome</keyword>
<comment type="caution">
    <text evidence="6">The sequence shown here is derived from an EMBL/GenBank/DDBJ whole genome shotgun (WGS) entry which is preliminary data.</text>
</comment>
<evidence type="ECO:0008006" key="8">
    <source>
        <dbReference type="Google" id="ProtNLM"/>
    </source>
</evidence>
<dbReference type="OrthoDB" id="3551404at2759"/>
<protein>
    <recommendedName>
        <fullName evidence="8">Major facilitator superfamily (MFS) profile domain-containing protein</fullName>
    </recommendedName>
</protein>
<keyword evidence="4 5" id="KW-0472">Membrane</keyword>
<evidence type="ECO:0000256" key="3">
    <source>
        <dbReference type="ARBA" id="ARBA00022989"/>
    </source>
</evidence>
<keyword evidence="2 5" id="KW-0812">Transmembrane</keyword>
<evidence type="ECO:0000256" key="2">
    <source>
        <dbReference type="ARBA" id="ARBA00022692"/>
    </source>
</evidence>
<dbReference type="Proteomes" id="UP000249056">
    <property type="component" value="Unassembled WGS sequence"/>
</dbReference>
<evidence type="ECO:0000256" key="5">
    <source>
        <dbReference type="SAM" id="Phobius"/>
    </source>
</evidence>
<evidence type="ECO:0000256" key="1">
    <source>
        <dbReference type="ARBA" id="ARBA00004141"/>
    </source>
</evidence>
<dbReference type="PANTHER" id="PTHR23501:SF59">
    <property type="entry name" value="MAJOR FACILITATOR SUPERFAMILY (MFS) PROFILE DOMAIN-CONTAINING PROTEIN-RELATED"/>
    <property type="match status" value="1"/>
</dbReference>
<evidence type="ECO:0000256" key="4">
    <source>
        <dbReference type="ARBA" id="ARBA00023136"/>
    </source>
</evidence>
<accession>A0A395ILH5</accession>
<dbReference type="GO" id="GO:0022857">
    <property type="term" value="F:transmembrane transporter activity"/>
    <property type="evidence" value="ECO:0007669"/>
    <property type="project" value="TreeGrafter"/>
</dbReference>
<dbReference type="AlphaFoldDB" id="A0A395ILH5"/>
<sequence>MAGIAALPETLMIASFPTVFGIVAANTGSYRWDLWIGWAITAFGCALSLAIQASALVEDAATAAGLFTFFRALGQTVGVAIGGGIFQNRMLAELKAVPEFTMIAAQFGYTLEKVAANVVPLIPLINSLPPDFPEAVNFKIVSAKSIKTIWVVMCGFAAAGFDR</sequence>
<name>A0A395ILH5_9HELO</name>
<evidence type="ECO:0000313" key="6">
    <source>
        <dbReference type="EMBL" id="RAL61127.1"/>
    </source>
</evidence>
<comment type="subcellular location">
    <subcellularLocation>
        <location evidence="1">Membrane</location>
        <topology evidence="1">Multi-pass membrane protein</topology>
    </subcellularLocation>
</comment>